<comment type="caution">
    <text evidence="10">The sequence shown here is derived from an EMBL/GenBank/DDBJ whole genome shotgun (WGS) entry which is preliminary data.</text>
</comment>
<dbReference type="EC" id="2.3.1.269" evidence="8"/>
<dbReference type="PANTHER" id="PTHR38686:SF1">
    <property type="entry name" value="APOLIPOPROTEIN N-ACYLTRANSFERASE"/>
    <property type="match status" value="1"/>
</dbReference>
<dbReference type="Proteomes" id="UP000295453">
    <property type="component" value="Unassembled WGS sequence"/>
</dbReference>
<keyword evidence="4 8" id="KW-0812">Transmembrane</keyword>
<dbReference type="PANTHER" id="PTHR38686">
    <property type="entry name" value="APOLIPOPROTEIN N-ACYLTRANSFERASE"/>
    <property type="match status" value="1"/>
</dbReference>
<evidence type="ECO:0000256" key="7">
    <source>
        <dbReference type="ARBA" id="ARBA00023315"/>
    </source>
</evidence>
<keyword evidence="3 8" id="KW-0808">Transferase</keyword>
<dbReference type="OrthoDB" id="9804277at2"/>
<comment type="caution">
    <text evidence="8">Lacks conserved residue(s) required for the propagation of feature annotation.</text>
</comment>
<dbReference type="RefSeq" id="WP_131584078.1">
    <property type="nucleotide sequence ID" value="NZ_SJZJ01000017.1"/>
</dbReference>
<evidence type="ECO:0000256" key="4">
    <source>
        <dbReference type="ARBA" id="ARBA00022692"/>
    </source>
</evidence>
<dbReference type="InterPro" id="IPR003010">
    <property type="entry name" value="C-N_Hydrolase"/>
</dbReference>
<keyword evidence="7 8" id="KW-0012">Acyltransferase</keyword>
<proteinExistence type="inferred from homology"/>
<dbReference type="GO" id="GO:0042158">
    <property type="term" value="P:lipoprotein biosynthetic process"/>
    <property type="evidence" value="ECO:0007669"/>
    <property type="project" value="UniProtKB-UniRule"/>
</dbReference>
<dbReference type="GO" id="GO:0005886">
    <property type="term" value="C:plasma membrane"/>
    <property type="evidence" value="ECO:0007669"/>
    <property type="project" value="UniProtKB-SubCell"/>
</dbReference>
<evidence type="ECO:0000256" key="1">
    <source>
        <dbReference type="ARBA" id="ARBA00004651"/>
    </source>
</evidence>
<feature type="transmembrane region" description="Helical" evidence="8">
    <location>
        <begin position="73"/>
        <end position="95"/>
    </location>
</feature>
<organism evidence="10 11">
    <name type="scientific">Nocardioides jejuensis</name>
    <dbReference type="NCBI Taxonomy" id="2502782"/>
    <lineage>
        <taxon>Bacteria</taxon>
        <taxon>Bacillati</taxon>
        <taxon>Actinomycetota</taxon>
        <taxon>Actinomycetes</taxon>
        <taxon>Propionibacteriales</taxon>
        <taxon>Nocardioidaceae</taxon>
        <taxon>Nocardioides</taxon>
    </lineage>
</organism>
<comment type="subcellular location">
    <subcellularLocation>
        <location evidence="1 8">Cell membrane</location>
        <topology evidence="1 8">Multi-pass membrane protein</topology>
    </subcellularLocation>
</comment>
<protein>
    <recommendedName>
        <fullName evidence="8">Apolipoprotein N-acyltransferase</fullName>
        <shortName evidence="8">ALP N-acyltransferase</shortName>
        <ecNumber evidence="8">2.3.1.269</ecNumber>
    </recommendedName>
</protein>
<comment type="catalytic activity">
    <reaction evidence="8">
        <text>N-terminal S-1,2-diacyl-sn-glyceryl-L-cysteinyl-[lipoprotein] + a glycerophospholipid = N-acyl-S-1,2-diacyl-sn-glyceryl-L-cysteinyl-[lipoprotein] + a 2-acyl-sn-glycero-3-phospholipid + H(+)</text>
        <dbReference type="Rhea" id="RHEA:48228"/>
        <dbReference type="Rhea" id="RHEA-COMP:14681"/>
        <dbReference type="Rhea" id="RHEA-COMP:14684"/>
        <dbReference type="ChEBI" id="CHEBI:15378"/>
        <dbReference type="ChEBI" id="CHEBI:136912"/>
        <dbReference type="ChEBI" id="CHEBI:140656"/>
        <dbReference type="ChEBI" id="CHEBI:140657"/>
        <dbReference type="ChEBI" id="CHEBI:140660"/>
        <dbReference type="EC" id="2.3.1.269"/>
    </reaction>
</comment>
<evidence type="ECO:0000313" key="10">
    <source>
        <dbReference type="EMBL" id="TCJ23383.1"/>
    </source>
</evidence>
<keyword evidence="6 8" id="KW-0472">Membrane</keyword>
<evidence type="ECO:0000259" key="9">
    <source>
        <dbReference type="PROSITE" id="PS50263"/>
    </source>
</evidence>
<dbReference type="EMBL" id="SJZJ01000017">
    <property type="protein sequence ID" value="TCJ23383.1"/>
    <property type="molecule type" value="Genomic_DNA"/>
</dbReference>
<dbReference type="Pfam" id="PF00795">
    <property type="entry name" value="CN_hydrolase"/>
    <property type="match status" value="1"/>
</dbReference>
<keyword evidence="5 8" id="KW-1133">Transmembrane helix</keyword>
<feature type="domain" description="CN hydrolase" evidence="9">
    <location>
        <begin position="205"/>
        <end position="456"/>
    </location>
</feature>
<comment type="function">
    <text evidence="8">Catalyzes the phospholipid dependent N-acylation of the N-terminal cysteine of apolipoprotein, the last step in lipoprotein maturation.</text>
</comment>
<evidence type="ECO:0000256" key="6">
    <source>
        <dbReference type="ARBA" id="ARBA00023136"/>
    </source>
</evidence>
<dbReference type="Gene3D" id="3.60.110.10">
    <property type="entry name" value="Carbon-nitrogen hydrolase"/>
    <property type="match status" value="1"/>
</dbReference>
<dbReference type="PROSITE" id="PS50263">
    <property type="entry name" value="CN_HYDROLASE"/>
    <property type="match status" value="1"/>
</dbReference>
<dbReference type="GO" id="GO:0016410">
    <property type="term" value="F:N-acyltransferase activity"/>
    <property type="evidence" value="ECO:0007669"/>
    <property type="project" value="UniProtKB-UniRule"/>
</dbReference>
<feature type="transmembrane region" description="Helical" evidence="8">
    <location>
        <begin position="45"/>
        <end position="66"/>
    </location>
</feature>
<dbReference type="SUPFAM" id="SSF56317">
    <property type="entry name" value="Carbon-nitrogen hydrolase"/>
    <property type="match status" value="1"/>
</dbReference>
<dbReference type="InterPro" id="IPR036526">
    <property type="entry name" value="C-N_Hydrolase_sf"/>
</dbReference>
<evidence type="ECO:0000256" key="3">
    <source>
        <dbReference type="ARBA" id="ARBA00022679"/>
    </source>
</evidence>
<evidence type="ECO:0000313" key="11">
    <source>
        <dbReference type="Proteomes" id="UP000295453"/>
    </source>
</evidence>
<sequence>MPTRLLVATTAGVITALAFEPVTWAWLMPVGLAAYFLAVRGATPIRAAAAGGAYGLGFFGMHLIWMRTLGTDAWISITVLQTAFLVVLGVVLARLGELRRWPLWYAVAWLAGETVRGHLPFGGFTWGDLGLGVIDTPVAAWLPWVGVPGASLVVAGLGAGLAWLLTEGRGRTATLVVVGFVVLLAVPAWVQPPRHSTGSTTVALVQGDVPGDGTLVATYHYQVTRSHSDLTVRLAHDVADGREPAPDFVVWPENSTAVDPAIDPRVRRDVTRAVAHIGRPVLIGAISDDPRDSSRVINQGIVMDPLSGAGETYVKAHPVPFGEFVPWRGLFGKRFTEDIGLVRRDMEAGTRTTPLAIAGTKVADAICFDIAFTEPLAAEVRNGAQLVVVQTSNATFINTRQIDQQFAMTRVRAKELGRSIAVASTNGRTGFIDADGNVVDTAQTRTKDVLVRPVRLYDSRPPSVWVGPVLGPVAVALTLLGLVFTSRAYLRRREQRRTQ</sequence>
<dbReference type="InterPro" id="IPR045378">
    <property type="entry name" value="LNT_N"/>
</dbReference>
<name>A0A4R1BZ35_9ACTN</name>
<keyword evidence="2 8" id="KW-1003">Cell membrane</keyword>
<comment type="similarity">
    <text evidence="8">Belongs to the CN hydrolase family. Apolipoprotein N-acyltransferase subfamily.</text>
</comment>
<dbReference type="CDD" id="cd07571">
    <property type="entry name" value="ALP_N-acyl_transferase"/>
    <property type="match status" value="1"/>
</dbReference>
<keyword evidence="11" id="KW-1185">Reference proteome</keyword>
<evidence type="ECO:0000256" key="8">
    <source>
        <dbReference type="HAMAP-Rule" id="MF_01148"/>
    </source>
</evidence>
<comment type="pathway">
    <text evidence="8">Protein modification; lipoprotein biosynthesis (N-acyl transfer).</text>
</comment>
<feature type="transmembrane region" description="Helical" evidence="8">
    <location>
        <begin position="172"/>
        <end position="190"/>
    </location>
</feature>
<dbReference type="InterPro" id="IPR004563">
    <property type="entry name" value="Apolipo_AcylTrfase"/>
</dbReference>
<dbReference type="NCBIfam" id="TIGR00546">
    <property type="entry name" value="lnt"/>
    <property type="match status" value="1"/>
</dbReference>
<reference evidence="10 11" key="1">
    <citation type="submission" date="2019-03" db="EMBL/GenBank/DDBJ databases">
        <authorList>
            <person name="Kim M.K.M."/>
        </authorList>
    </citation>
    <scope>NUCLEOTIDE SEQUENCE [LARGE SCALE GENOMIC DNA]</scope>
    <source>
        <strain evidence="10 11">18JY15-6</strain>
    </source>
</reference>
<keyword evidence="10" id="KW-0449">Lipoprotein</keyword>
<evidence type="ECO:0000256" key="2">
    <source>
        <dbReference type="ARBA" id="ARBA00022475"/>
    </source>
</evidence>
<accession>A0A4R1BZ35</accession>
<dbReference type="AlphaFoldDB" id="A0A4R1BZ35"/>
<dbReference type="UniPathway" id="UPA00666"/>
<feature type="transmembrane region" description="Helical" evidence="8">
    <location>
        <begin position="141"/>
        <end position="165"/>
    </location>
</feature>
<feature type="transmembrane region" description="Helical" evidence="8">
    <location>
        <begin position="465"/>
        <end position="490"/>
    </location>
</feature>
<gene>
    <name evidence="8 10" type="primary">lnt</name>
    <name evidence="10" type="ORF">EPD65_10990</name>
</gene>
<dbReference type="Pfam" id="PF20154">
    <property type="entry name" value="LNT_N"/>
    <property type="match status" value="1"/>
</dbReference>
<evidence type="ECO:0000256" key="5">
    <source>
        <dbReference type="ARBA" id="ARBA00022989"/>
    </source>
</evidence>
<dbReference type="HAMAP" id="MF_01148">
    <property type="entry name" value="Lnt"/>
    <property type="match status" value="1"/>
</dbReference>